<feature type="compositionally biased region" description="Basic and acidic residues" evidence="1">
    <location>
        <begin position="1"/>
        <end position="30"/>
    </location>
</feature>
<organism evidence="2 3">
    <name type="scientific">Lagenidium giganteum</name>
    <dbReference type="NCBI Taxonomy" id="4803"/>
    <lineage>
        <taxon>Eukaryota</taxon>
        <taxon>Sar</taxon>
        <taxon>Stramenopiles</taxon>
        <taxon>Oomycota</taxon>
        <taxon>Peronosporomycetes</taxon>
        <taxon>Pythiales</taxon>
        <taxon>Pythiaceae</taxon>
    </lineage>
</organism>
<dbReference type="PANTHER" id="PTHR37067:SF3">
    <property type="entry name" value="PX DOMAIN-CONTAINING PROTEIN"/>
    <property type="match status" value="1"/>
</dbReference>
<protein>
    <submittedName>
        <fullName evidence="2">Uncharacterized protein</fullName>
    </submittedName>
</protein>
<feature type="compositionally biased region" description="Acidic residues" evidence="1">
    <location>
        <begin position="31"/>
        <end position="44"/>
    </location>
</feature>
<evidence type="ECO:0000313" key="2">
    <source>
        <dbReference type="EMBL" id="DAZ96950.1"/>
    </source>
</evidence>
<sequence length="381" mass="42679">MQHDAHNDLIMDSSLEKYDDASSERKRSELDGGDDFDDDDDDDTHSEYAKDEASKDGKLARANKRSRRHNWQPKYESEFGLIPIERDAMSADVTLAMCGFCKAFGREGRYEQLIQPELPVDSSDNKKRRRRSLTTTKFFRAFRVDNIRSHLQGAHPRRWTEYEMLPKQEAIRSRFLQMQGDFQYEGLPVVDDVLTASALSAESDIAYAHAQAHALGQHAQTSVVAAAAAAAATAVSAAPSTHPQVPHTTVATSTVSASAAAVPSTTITPMPVVRDTASNALRYPAPRSQFDYEKHLTEQLALDRERLEFEKAKFKQEVELRERELAQREQMMEHERGQREKDRAASLEKARIENSKFMRLAELLREAVAGVNGNASAGSVV</sequence>
<dbReference type="AlphaFoldDB" id="A0AAV2YPR4"/>
<reference evidence="2" key="2">
    <citation type="journal article" date="2023" name="Microbiol Resour">
        <title>Decontamination and Annotation of the Draft Genome Sequence of the Oomycete Lagenidium giganteum ARSEF 373.</title>
        <authorList>
            <person name="Morgan W.R."/>
            <person name="Tartar A."/>
        </authorList>
    </citation>
    <scope>NUCLEOTIDE SEQUENCE</scope>
    <source>
        <strain evidence="2">ARSEF 373</strain>
    </source>
</reference>
<gene>
    <name evidence="2" type="ORF">N0F65_012053</name>
</gene>
<dbReference type="EMBL" id="DAKRPA010000151">
    <property type="protein sequence ID" value="DAZ96950.1"/>
    <property type="molecule type" value="Genomic_DNA"/>
</dbReference>
<name>A0AAV2YPR4_9STRA</name>
<feature type="compositionally biased region" description="Basic and acidic residues" evidence="1">
    <location>
        <begin position="45"/>
        <end position="59"/>
    </location>
</feature>
<dbReference type="Proteomes" id="UP001146120">
    <property type="component" value="Unassembled WGS sequence"/>
</dbReference>
<feature type="region of interest" description="Disordered" evidence="1">
    <location>
        <begin position="1"/>
        <end position="68"/>
    </location>
</feature>
<comment type="caution">
    <text evidence="2">The sequence shown here is derived from an EMBL/GenBank/DDBJ whole genome shotgun (WGS) entry which is preliminary data.</text>
</comment>
<accession>A0AAV2YPR4</accession>
<evidence type="ECO:0000313" key="3">
    <source>
        <dbReference type="Proteomes" id="UP001146120"/>
    </source>
</evidence>
<proteinExistence type="predicted"/>
<reference evidence="2" key="1">
    <citation type="submission" date="2022-11" db="EMBL/GenBank/DDBJ databases">
        <authorList>
            <person name="Morgan W.R."/>
            <person name="Tartar A."/>
        </authorList>
    </citation>
    <scope>NUCLEOTIDE SEQUENCE</scope>
    <source>
        <strain evidence="2">ARSEF 373</strain>
    </source>
</reference>
<keyword evidence="3" id="KW-1185">Reference proteome</keyword>
<dbReference type="PANTHER" id="PTHR37067">
    <property type="entry name" value="PX DOMAIN-CONTAINING PROTEIN"/>
    <property type="match status" value="1"/>
</dbReference>
<evidence type="ECO:0000256" key="1">
    <source>
        <dbReference type="SAM" id="MobiDB-lite"/>
    </source>
</evidence>